<comment type="similarity">
    <text evidence="6">Belongs to the cullin family.</text>
</comment>
<evidence type="ECO:0000256" key="2">
    <source>
        <dbReference type="ARBA" id="ARBA00022618"/>
    </source>
</evidence>
<dbReference type="InterPro" id="IPR036317">
    <property type="entry name" value="Cullin_homology_sf"/>
</dbReference>
<accession>A0ABP0V747</accession>
<dbReference type="Proteomes" id="UP001497444">
    <property type="component" value="Unassembled WGS sequence"/>
</dbReference>
<keyword evidence="3" id="KW-0498">Mitosis</keyword>
<reference evidence="8" key="1">
    <citation type="submission" date="2024-02" db="EMBL/GenBank/DDBJ databases">
        <authorList>
            <consortium name="ELIXIR-Norway"/>
            <consortium name="Elixir Norway"/>
        </authorList>
    </citation>
    <scope>NUCLEOTIDE SEQUENCE</scope>
</reference>
<dbReference type="Gene3D" id="3.30.230.130">
    <property type="entry name" value="Cullin, Chain C, Domain 2"/>
    <property type="match status" value="1"/>
</dbReference>
<protein>
    <recommendedName>
        <fullName evidence="1">Anaphase-promoting complex subunit 2</fullName>
    </recommendedName>
</protein>
<evidence type="ECO:0000313" key="8">
    <source>
        <dbReference type="EMBL" id="CAK9250214.1"/>
    </source>
</evidence>
<evidence type="ECO:0000256" key="5">
    <source>
        <dbReference type="ARBA" id="ARBA00023306"/>
    </source>
</evidence>
<dbReference type="InterPro" id="IPR036390">
    <property type="entry name" value="WH_DNA-bd_sf"/>
</dbReference>
<dbReference type="InterPro" id="IPR059120">
    <property type="entry name" value="Cullin-like_AB"/>
</dbReference>
<name>A0ABP0V747_9BRYO</name>
<organism evidence="8 9">
    <name type="scientific">Sphagnum jensenii</name>
    <dbReference type="NCBI Taxonomy" id="128206"/>
    <lineage>
        <taxon>Eukaryota</taxon>
        <taxon>Viridiplantae</taxon>
        <taxon>Streptophyta</taxon>
        <taxon>Embryophyta</taxon>
        <taxon>Bryophyta</taxon>
        <taxon>Sphagnophytina</taxon>
        <taxon>Sphagnopsida</taxon>
        <taxon>Sphagnales</taxon>
        <taxon>Sphagnaceae</taxon>
        <taxon>Sphagnum</taxon>
    </lineage>
</organism>
<dbReference type="Gene3D" id="1.20.1310.10">
    <property type="entry name" value="Cullin Repeats"/>
    <property type="match status" value="1"/>
</dbReference>
<feature type="domain" description="Cullin family profile" evidence="7">
    <location>
        <begin position="184"/>
        <end position="422"/>
    </location>
</feature>
<dbReference type="EMBL" id="CAXAQS010000137">
    <property type="protein sequence ID" value="CAK9250214.1"/>
    <property type="molecule type" value="Genomic_DNA"/>
</dbReference>
<dbReference type="PANTHER" id="PTHR45957">
    <property type="entry name" value="ANAPHASE-PROMOTING COMPLEX SUBUNIT 2"/>
    <property type="match status" value="1"/>
</dbReference>
<dbReference type="SUPFAM" id="SSF75632">
    <property type="entry name" value="Cullin homology domain"/>
    <property type="match status" value="1"/>
</dbReference>
<dbReference type="InterPro" id="IPR044554">
    <property type="entry name" value="ANAPC2"/>
</dbReference>
<gene>
    <name evidence="8" type="ORF">CSSPJE1EN1_LOCUS25592</name>
</gene>
<keyword evidence="9" id="KW-1185">Reference proteome</keyword>
<feature type="non-terminal residue" evidence="8">
    <location>
        <position position="1"/>
    </location>
</feature>
<keyword evidence="2" id="KW-0132">Cell division</keyword>
<dbReference type="Pfam" id="PF25773">
    <property type="entry name" value="TPR_ANAPC2"/>
    <property type="match status" value="1"/>
</dbReference>
<dbReference type="PROSITE" id="PS50069">
    <property type="entry name" value="CULLIN_2"/>
    <property type="match status" value="1"/>
</dbReference>
<evidence type="ECO:0000256" key="1">
    <source>
        <dbReference type="ARBA" id="ARBA00016068"/>
    </source>
</evidence>
<evidence type="ECO:0000313" key="9">
    <source>
        <dbReference type="Proteomes" id="UP001497444"/>
    </source>
</evidence>
<dbReference type="SMART" id="SM00182">
    <property type="entry name" value="CULLIN"/>
    <property type="match status" value="1"/>
</dbReference>
<keyword evidence="5" id="KW-0131">Cell cycle</keyword>
<dbReference type="InterPro" id="IPR014786">
    <property type="entry name" value="ANAPC2_C"/>
</dbReference>
<dbReference type="Pfam" id="PF26557">
    <property type="entry name" value="Cullin_AB"/>
    <property type="match status" value="1"/>
</dbReference>
<evidence type="ECO:0000256" key="4">
    <source>
        <dbReference type="ARBA" id="ARBA00022786"/>
    </source>
</evidence>
<dbReference type="InterPro" id="IPR016158">
    <property type="entry name" value="Cullin_homology"/>
</dbReference>
<dbReference type="Pfam" id="PF08672">
    <property type="entry name" value="ANAPC2"/>
    <property type="match status" value="1"/>
</dbReference>
<evidence type="ECO:0000256" key="3">
    <source>
        <dbReference type="ARBA" id="ARBA00022776"/>
    </source>
</evidence>
<dbReference type="Gene3D" id="1.10.10.10">
    <property type="entry name" value="Winged helix-like DNA-binding domain superfamily/Winged helix DNA-binding domain"/>
    <property type="match status" value="1"/>
</dbReference>
<dbReference type="PANTHER" id="PTHR45957:SF1">
    <property type="entry name" value="ANAPHASE-PROMOTING COMPLEX SUBUNIT 2"/>
    <property type="match status" value="1"/>
</dbReference>
<evidence type="ECO:0000256" key="6">
    <source>
        <dbReference type="PROSITE-ProRule" id="PRU00330"/>
    </source>
</evidence>
<dbReference type="SMART" id="SM01013">
    <property type="entry name" value="APC2"/>
    <property type="match status" value="1"/>
</dbReference>
<dbReference type="InterPro" id="IPR057975">
    <property type="entry name" value="TPR_ANAPC2"/>
</dbReference>
<dbReference type="SUPFAM" id="SSF46785">
    <property type="entry name" value="Winged helix' DNA-binding domain"/>
    <property type="match status" value="1"/>
</dbReference>
<evidence type="ECO:0000259" key="7">
    <source>
        <dbReference type="PROSITE" id="PS50069"/>
    </source>
</evidence>
<keyword evidence="4" id="KW-0833">Ubl conjugation pathway</keyword>
<comment type="caution">
    <text evidence="8">The sequence shown here is derived from an EMBL/GenBank/DDBJ whole genome shotgun (WGS) entry which is preliminary data.</text>
</comment>
<proteinExistence type="inferred from homology"/>
<dbReference type="InterPro" id="IPR036388">
    <property type="entry name" value="WH-like_DNA-bd_sf"/>
</dbReference>
<sequence>NFEVSCICNLKNWIDNTVIGWVRFVYEESSVETNLSNLEERLTHFLYETYANCRMEQMFDIIIEFPDSEPSLIDLRECLEKCANFRPNLIKSLKDSLETRLLHPGVSTSDILAAYISAIKALRVLDPTGVILQLVCEPVRKYLKSRDDTVRCIITALTDDTSSELTPEFVKGNLQTGDELNYNSDDENIADNWHQWLPDPIDATQDSTTHKSMRSSDIVSILVNIYESKDLFVEEYQRLLAQRLLTNFECNLEHERRNLELLTLRFGESDLHSCEVMLKDVKESERINQRINAGEIEAYKLDKFPINSLILSAQFWPEKLGLPSIEDVSGLKLPPEVSNGSDIYTKAFETIKGSRTLNWMSHLGLVQLELDFNGRKLNYSVPPIQATIIWHFQDKQIWTINELSEVMAIPPSILRRRIALWQNKGILKETTTDRFVLIEDERIVSSHSTQNNETLMNIENDFDDDLGNDKSSASILDEREEKLTVLWSFIVNMLNNLNSLPLERIHTMLQMFAIQSTNSNELTTHELRHFLDSKVREQKLSYSNGQYKLNDNNN</sequence>